<dbReference type="InterPro" id="IPR013103">
    <property type="entry name" value="RVT_2"/>
</dbReference>
<dbReference type="InterPro" id="IPR036397">
    <property type="entry name" value="RNaseH_sf"/>
</dbReference>
<evidence type="ECO:0000259" key="4">
    <source>
        <dbReference type="PROSITE" id="PS50994"/>
    </source>
</evidence>
<dbReference type="AlphaFoldDB" id="A0A699GYB2"/>
<evidence type="ECO:0000256" key="2">
    <source>
        <dbReference type="ARBA" id="ARBA00022801"/>
    </source>
</evidence>
<name>A0A699GYB2_TANCI</name>
<dbReference type="GO" id="GO:0003676">
    <property type="term" value="F:nucleic acid binding"/>
    <property type="evidence" value="ECO:0007669"/>
    <property type="project" value="InterPro"/>
</dbReference>
<sequence>MENLNESRVKELRSDNGTEFRNHKLEEFCDEKGISQNFSSPCTLEQNGVAERRNITLIEAAKTMLNSAKLAKQFLGKAYSTEGDTINFNENKSFPDDEFLEPRSEVTQCLSNTEYFPYILAYENTIPSELPILQVSIISEDPSVFSEADDHPALNELDQTESANHFELVEPQNNVIITNQWSRDKHIELVNIIGEPLASITTRSKIRDSDAASASECLYVNFLFEIEPKKLIEALEEEGWIIAMQEELNQFKRNKEWIDYEETFAPVARLKAIRIFLAYAAYMGFMVYQMDVNSAFLNGKILKEVYVQQTPGFESSEYPNHVCPDKLGVSINETLFRGMIRSLMYLIGSRLDIQFSTCLCARHHILKGDIELHFVPIDLQLADIFIKSLAEPSFTRLVAELGMLNIEKQDKPLSFTQDEFISTISLPIYKDTIPPPPKEIRIPPSSKPKSLHKVRVILLKKKVAETQHADVIVATVDATKSLVASKLAEEQRNQPSATEAEMVIVFQVKGTASNRSQTSLGESGEVKGYPRPNRESKSLLDEDDKLNKTVQETPENPYDTKSEIKVVKSFLTNHVSKLHDISDFDLQSMPDDDLRSVSGFEVADSDDNHENKVSKSNHIFQDDNASTERLSLPDHMDHICEEVSSLQSKLGDMESSIVHQIFAEIGSSLPALVTTTLKEQIPGLLSDALKDTLPQLIKDSIKIIVFESITEELPQPEEQQKFVLKFTDQLFATTSSKFLLTPPREPTPLRNPAKVFQREKEFHLATTAQLSRMQKSIQRGTLKADEMFRKLKLTIEGRDDAA</sequence>
<accession>A0A699GYB2</accession>
<proteinExistence type="predicted"/>
<dbReference type="GO" id="GO:0015074">
    <property type="term" value="P:DNA integration"/>
    <property type="evidence" value="ECO:0007669"/>
    <property type="project" value="InterPro"/>
</dbReference>
<dbReference type="PROSITE" id="PS50994">
    <property type="entry name" value="INTEGRASE"/>
    <property type="match status" value="1"/>
</dbReference>
<protein>
    <recommendedName>
        <fullName evidence="4">Integrase catalytic domain-containing protein</fullName>
    </recommendedName>
</protein>
<evidence type="ECO:0000313" key="5">
    <source>
        <dbReference type="EMBL" id="GEW69973.1"/>
    </source>
</evidence>
<dbReference type="PANTHER" id="PTHR42648:SF32">
    <property type="entry name" value="RIBONUCLEASE H-LIKE DOMAIN, GAG-PRE-INTEGRASE DOMAIN PROTEIN-RELATED"/>
    <property type="match status" value="1"/>
</dbReference>
<dbReference type="SUPFAM" id="SSF53098">
    <property type="entry name" value="Ribonuclease H-like"/>
    <property type="match status" value="1"/>
</dbReference>
<dbReference type="GO" id="GO:0016787">
    <property type="term" value="F:hydrolase activity"/>
    <property type="evidence" value="ECO:0007669"/>
    <property type="project" value="UniProtKB-KW"/>
</dbReference>
<dbReference type="GO" id="GO:0046872">
    <property type="term" value="F:metal ion binding"/>
    <property type="evidence" value="ECO:0007669"/>
    <property type="project" value="UniProtKB-KW"/>
</dbReference>
<evidence type="ECO:0000256" key="1">
    <source>
        <dbReference type="ARBA" id="ARBA00022723"/>
    </source>
</evidence>
<dbReference type="Pfam" id="PF07727">
    <property type="entry name" value="RVT_2"/>
    <property type="match status" value="1"/>
</dbReference>
<dbReference type="EMBL" id="BKCJ010069831">
    <property type="protein sequence ID" value="GEW69973.1"/>
    <property type="molecule type" value="Genomic_DNA"/>
</dbReference>
<organism evidence="5">
    <name type="scientific">Tanacetum cinerariifolium</name>
    <name type="common">Dalmatian daisy</name>
    <name type="synonym">Chrysanthemum cinerariifolium</name>
    <dbReference type="NCBI Taxonomy" id="118510"/>
    <lineage>
        <taxon>Eukaryota</taxon>
        <taxon>Viridiplantae</taxon>
        <taxon>Streptophyta</taxon>
        <taxon>Embryophyta</taxon>
        <taxon>Tracheophyta</taxon>
        <taxon>Spermatophyta</taxon>
        <taxon>Magnoliopsida</taxon>
        <taxon>eudicotyledons</taxon>
        <taxon>Gunneridae</taxon>
        <taxon>Pentapetalae</taxon>
        <taxon>asterids</taxon>
        <taxon>campanulids</taxon>
        <taxon>Asterales</taxon>
        <taxon>Asteraceae</taxon>
        <taxon>Asteroideae</taxon>
        <taxon>Anthemideae</taxon>
        <taxon>Anthemidinae</taxon>
        <taxon>Tanacetum</taxon>
    </lineage>
</organism>
<dbReference type="Gene3D" id="3.30.420.10">
    <property type="entry name" value="Ribonuclease H-like superfamily/Ribonuclease H"/>
    <property type="match status" value="1"/>
</dbReference>
<gene>
    <name evidence="5" type="ORF">Tci_241949</name>
</gene>
<keyword evidence="2" id="KW-0378">Hydrolase</keyword>
<dbReference type="InterPro" id="IPR012337">
    <property type="entry name" value="RNaseH-like_sf"/>
</dbReference>
<dbReference type="InterPro" id="IPR001584">
    <property type="entry name" value="Integrase_cat-core"/>
</dbReference>
<dbReference type="InterPro" id="IPR039537">
    <property type="entry name" value="Retrotran_Ty1/copia-like"/>
</dbReference>
<feature type="domain" description="Integrase catalytic" evidence="4">
    <location>
        <begin position="1"/>
        <end position="110"/>
    </location>
</feature>
<comment type="caution">
    <text evidence="5">The sequence shown here is derived from an EMBL/GenBank/DDBJ whole genome shotgun (WGS) entry which is preliminary data.</text>
</comment>
<dbReference type="PANTHER" id="PTHR42648">
    <property type="entry name" value="TRANSPOSASE, PUTATIVE-RELATED"/>
    <property type="match status" value="1"/>
</dbReference>
<feature type="region of interest" description="Disordered" evidence="3">
    <location>
        <begin position="514"/>
        <end position="557"/>
    </location>
</feature>
<reference evidence="5" key="1">
    <citation type="journal article" date="2019" name="Sci. Rep.">
        <title>Draft genome of Tanacetum cinerariifolium, the natural source of mosquito coil.</title>
        <authorList>
            <person name="Yamashiro T."/>
            <person name="Shiraishi A."/>
            <person name="Satake H."/>
            <person name="Nakayama K."/>
        </authorList>
    </citation>
    <scope>NUCLEOTIDE SEQUENCE</scope>
</reference>
<evidence type="ECO:0000256" key="3">
    <source>
        <dbReference type="SAM" id="MobiDB-lite"/>
    </source>
</evidence>
<keyword evidence="1" id="KW-0479">Metal-binding</keyword>